<evidence type="ECO:0000313" key="2">
    <source>
        <dbReference type="Proteomes" id="UP000001107"/>
    </source>
</evidence>
<dbReference type="AlphaFoldDB" id="A6USM9"/>
<name>A6USM9_METVS</name>
<proteinExistence type="predicted"/>
<dbReference type="EMBL" id="CP000742">
    <property type="protein sequence ID" value="ABR55501.1"/>
    <property type="molecule type" value="Genomic_DNA"/>
</dbReference>
<protein>
    <recommendedName>
        <fullName evidence="3">Transglutaminase-like domain-containing protein</fullName>
    </recommendedName>
</protein>
<dbReference type="OrthoDB" id="62160at2157"/>
<dbReference type="eggNOG" id="arCOG03450">
    <property type="taxonomic scope" value="Archaea"/>
</dbReference>
<dbReference type="Gene3D" id="3.10.620.30">
    <property type="match status" value="1"/>
</dbReference>
<dbReference type="RefSeq" id="WP_012066415.1">
    <property type="nucleotide sequence ID" value="NC_009634.1"/>
</dbReference>
<dbReference type="PANTHER" id="PTHR39327:SF1">
    <property type="entry name" value="BLR5470 PROTEIN"/>
    <property type="match status" value="1"/>
</dbReference>
<dbReference type="InterPro" id="IPR010319">
    <property type="entry name" value="Transglutaminase-like_Cys_pept"/>
</dbReference>
<reference evidence="1" key="1">
    <citation type="submission" date="2007-06" db="EMBL/GenBank/DDBJ databases">
        <title>Complete sequence of Methanococcus vannielii SB.</title>
        <authorList>
            <consortium name="US DOE Joint Genome Institute"/>
            <person name="Copeland A."/>
            <person name="Lucas S."/>
            <person name="Lapidus A."/>
            <person name="Barry K."/>
            <person name="Glavina del Rio T."/>
            <person name="Dalin E."/>
            <person name="Tice H."/>
            <person name="Pitluck S."/>
            <person name="Chain P."/>
            <person name="Malfatti S."/>
            <person name="Shin M."/>
            <person name="Vergez L."/>
            <person name="Schmutz J."/>
            <person name="Larimer F."/>
            <person name="Land M."/>
            <person name="Hauser L."/>
            <person name="Kyrpides N."/>
            <person name="Anderson I."/>
            <person name="Sieprawska-Lupa M."/>
            <person name="Whitman W.B."/>
            <person name="Richardson P."/>
        </authorList>
    </citation>
    <scope>NUCLEOTIDE SEQUENCE [LARGE SCALE GENOMIC DNA]</scope>
    <source>
        <strain evidence="1">SB</strain>
    </source>
</reference>
<dbReference type="STRING" id="406327.Mevan_1609"/>
<evidence type="ECO:0000313" key="1">
    <source>
        <dbReference type="EMBL" id="ABR55501.1"/>
    </source>
</evidence>
<organism evidence="1 2">
    <name type="scientific">Methanococcus vannielii (strain ATCC 35089 / DSM 1224 / JCM 13029 / OCM 148 / SB)</name>
    <dbReference type="NCBI Taxonomy" id="406327"/>
    <lineage>
        <taxon>Archaea</taxon>
        <taxon>Methanobacteriati</taxon>
        <taxon>Methanobacteriota</taxon>
        <taxon>Methanomada group</taxon>
        <taxon>Methanococci</taxon>
        <taxon>Methanococcales</taxon>
        <taxon>Methanococcaceae</taxon>
        <taxon>Methanococcus</taxon>
    </lineage>
</organism>
<dbReference type="Proteomes" id="UP000001107">
    <property type="component" value="Chromosome"/>
</dbReference>
<dbReference type="PANTHER" id="PTHR39327">
    <property type="match status" value="1"/>
</dbReference>
<dbReference type="KEGG" id="mvn:Mevan_1609"/>
<keyword evidence="2" id="KW-1185">Reference proteome</keyword>
<evidence type="ECO:0008006" key="3">
    <source>
        <dbReference type="Google" id="ProtNLM"/>
    </source>
</evidence>
<gene>
    <name evidence="1" type="ordered locus">Mevan_1609</name>
</gene>
<dbReference type="PROSITE" id="PS51257">
    <property type="entry name" value="PROKAR_LIPOPROTEIN"/>
    <property type="match status" value="1"/>
</dbReference>
<dbReference type="GeneID" id="5325086"/>
<sequence length="369" mass="43180">MKKIVICCIILFTGLCGCILDLNDFFDYQNNVSSEILVPIDLNSFERSEELGNEVKNQEINEIDEYYIRTYVWNYNGDEWSWDLKIPKSAFEYYSNKPHNREDNYAQYALSDYDKTYLNYMVQSFKEVSKQKNYSDYDTVLFIISFVQSLEYASDDVTTGYDEYPRYPIETLVNIGGDCEDTSILAAALLNELGYDVVLLELPRHMAIGIRGGKGIYGTYYQYNGNNYYYLETTGKNWDIGEIPEEYFGKNAIVRPLIQIPRMHMEFYAQKIGQDRFYEYYNVRCNIEHIGSGIAKDLKLDIYATKLENVENYMWTSYQTLNLGDYSEGSTLEVETVLKIPKNTRTKIYCTLYGENIKEIEISTKEFYT</sequence>
<dbReference type="HOGENOM" id="CLU_044036_0_0_2"/>
<accession>A6USM9</accession>